<gene>
    <name evidence="1" type="ORF">V1477_008240</name>
</gene>
<organism evidence="1 2">
    <name type="scientific">Vespula maculifrons</name>
    <name type="common">Eastern yellow jacket</name>
    <name type="synonym">Wasp</name>
    <dbReference type="NCBI Taxonomy" id="7453"/>
    <lineage>
        <taxon>Eukaryota</taxon>
        <taxon>Metazoa</taxon>
        <taxon>Ecdysozoa</taxon>
        <taxon>Arthropoda</taxon>
        <taxon>Hexapoda</taxon>
        <taxon>Insecta</taxon>
        <taxon>Pterygota</taxon>
        <taxon>Neoptera</taxon>
        <taxon>Endopterygota</taxon>
        <taxon>Hymenoptera</taxon>
        <taxon>Apocrita</taxon>
        <taxon>Aculeata</taxon>
        <taxon>Vespoidea</taxon>
        <taxon>Vespidae</taxon>
        <taxon>Vespinae</taxon>
        <taxon>Vespula</taxon>
    </lineage>
</organism>
<dbReference type="AlphaFoldDB" id="A0ABD2CCF5"/>
<comment type="caution">
    <text evidence="1">The sequence shown here is derived from an EMBL/GenBank/DDBJ whole genome shotgun (WGS) entry which is preliminary data.</text>
</comment>
<name>A0ABD2CCF5_VESMC</name>
<evidence type="ECO:0000313" key="2">
    <source>
        <dbReference type="Proteomes" id="UP001607303"/>
    </source>
</evidence>
<evidence type="ECO:0000313" key="1">
    <source>
        <dbReference type="EMBL" id="KAL2742751.1"/>
    </source>
</evidence>
<keyword evidence="2" id="KW-1185">Reference proteome</keyword>
<reference evidence="1 2" key="1">
    <citation type="journal article" date="2024" name="Ann. Entomol. Soc. Am.">
        <title>Genomic analyses of the southern and eastern yellowjacket wasps (Hymenoptera: Vespidae) reveal evolutionary signatures of social life.</title>
        <authorList>
            <person name="Catto M.A."/>
            <person name="Caine P.B."/>
            <person name="Orr S.E."/>
            <person name="Hunt B.G."/>
            <person name="Goodisman M.A.D."/>
        </authorList>
    </citation>
    <scope>NUCLEOTIDE SEQUENCE [LARGE SCALE GENOMIC DNA]</scope>
    <source>
        <strain evidence="1">232</strain>
        <tissue evidence="1">Head and thorax</tissue>
    </source>
</reference>
<dbReference type="Proteomes" id="UP001607303">
    <property type="component" value="Unassembled WGS sequence"/>
</dbReference>
<dbReference type="EMBL" id="JAYRBN010000056">
    <property type="protein sequence ID" value="KAL2742751.1"/>
    <property type="molecule type" value="Genomic_DNA"/>
</dbReference>
<accession>A0ABD2CCF5</accession>
<sequence>MNPNSFGLLMTCLPKRAAPTLQYHASKDKLNHGPSCHPQNPGPSPLDRCDVTLSIGELRRQLECERGTTMGGRGTIPSTRISAGINSALHLETRETRDTTSKTAAALYEQAIFIERDTTAIRWLCLVCLKIRKVPIGFGSSS</sequence>
<proteinExistence type="predicted"/>
<protein>
    <submittedName>
        <fullName evidence="1">Uncharacterized protein</fullName>
    </submittedName>
</protein>